<dbReference type="AlphaFoldDB" id="A0A9X7M1F7"/>
<evidence type="ECO:0000313" key="2">
    <source>
        <dbReference type="EMBL" id="QDZ77054.1"/>
    </source>
</evidence>
<dbReference type="InterPro" id="IPR041379">
    <property type="entry name" value="ColG_subdomain"/>
</dbReference>
<evidence type="ECO:0000313" key="3">
    <source>
        <dbReference type="Proteomes" id="UP000321735"/>
    </source>
</evidence>
<dbReference type="Proteomes" id="UP000321735">
    <property type="component" value="Chromosome"/>
</dbReference>
<sequence length="196" mass="22674">MTEQTSDFFHTFTLRGTYTGKKTAGAESDWRNLNTVLDTILEQLATKPWNGYKTMTAYFTNYRVNTNNQIECEIVFQGIANNIVESKEPNESIQEATPLPFRTNFIGHFDANNSLDIYQLNVQLPNKLAIAVINQHQIQMNWILYHEKNLKNPVAYAKFQGQRLFETYTAQPGKYYLYVYSYDNRPGGYQGLVTIE</sequence>
<reference evidence="2 3" key="1">
    <citation type="journal article" date="2019" name="Ecotoxicol. Environ. Saf.">
        <title>Microbial characterization of heavy metal resistant bacterial strains isolated from an electroplating wastewater treatment plant.</title>
        <authorList>
            <person name="Cai X."/>
            <person name="Zheng X."/>
            <person name="Zhang D."/>
            <person name="Iqbal W."/>
            <person name="Liu C."/>
            <person name="Yang B."/>
            <person name="Zhao X."/>
            <person name="Lu X."/>
            <person name="Mao Y."/>
        </authorList>
    </citation>
    <scope>NUCLEOTIDE SEQUENCE [LARGE SCALE GENOMIC DNA]</scope>
    <source>
        <strain evidence="2 3">Co1-1</strain>
    </source>
</reference>
<proteinExistence type="predicted"/>
<accession>A0A9X7M1F7</accession>
<dbReference type="SUPFAM" id="SSF89260">
    <property type="entry name" value="Collagen-binding domain"/>
    <property type="match status" value="1"/>
</dbReference>
<dbReference type="Gene3D" id="3.30.980.50">
    <property type="match status" value="1"/>
</dbReference>
<evidence type="ECO:0000259" key="1">
    <source>
        <dbReference type="Pfam" id="PF18496"/>
    </source>
</evidence>
<dbReference type="Gene3D" id="2.60.120.380">
    <property type="match status" value="1"/>
</dbReference>
<protein>
    <submittedName>
        <fullName evidence="2">Collagenase</fullName>
    </submittedName>
</protein>
<organism evidence="2 3">
    <name type="scientific">Bacillus cereus</name>
    <dbReference type="NCBI Taxonomy" id="1396"/>
    <lineage>
        <taxon>Bacteria</taxon>
        <taxon>Bacillati</taxon>
        <taxon>Bacillota</taxon>
        <taxon>Bacilli</taxon>
        <taxon>Bacillales</taxon>
        <taxon>Bacillaceae</taxon>
        <taxon>Bacillus</taxon>
        <taxon>Bacillus cereus group</taxon>
    </lineage>
</organism>
<feature type="non-terminal residue" evidence="2">
    <location>
        <position position="1"/>
    </location>
</feature>
<gene>
    <name evidence="2" type="ORF">D0437_30295</name>
</gene>
<feature type="domain" description="Collagenase ColG-like catalytic helper subdomain" evidence="1">
    <location>
        <begin position="2"/>
        <end position="81"/>
    </location>
</feature>
<name>A0A9X7M1F7_BACCE</name>
<dbReference type="EMBL" id="CP031778">
    <property type="protein sequence ID" value="QDZ77054.1"/>
    <property type="molecule type" value="Genomic_DNA"/>
</dbReference>
<dbReference type="Pfam" id="PF18496">
    <property type="entry name" value="ColG_sub"/>
    <property type="match status" value="1"/>
</dbReference>